<accession>A0A915PMQ6</accession>
<dbReference type="Proteomes" id="UP000887581">
    <property type="component" value="Unplaced"/>
</dbReference>
<keyword evidence="1" id="KW-1185">Reference proteome</keyword>
<evidence type="ECO:0000313" key="2">
    <source>
        <dbReference type="WBParaSite" id="sdigi.contig27.g2122.t1"/>
    </source>
</evidence>
<name>A0A915PMQ6_9BILA</name>
<proteinExistence type="predicted"/>
<organism evidence="1 2">
    <name type="scientific">Setaria digitata</name>
    <dbReference type="NCBI Taxonomy" id="48799"/>
    <lineage>
        <taxon>Eukaryota</taxon>
        <taxon>Metazoa</taxon>
        <taxon>Ecdysozoa</taxon>
        <taxon>Nematoda</taxon>
        <taxon>Chromadorea</taxon>
        <taxon>Rhabditida</taxon>
        <taxon>Spirurina</taxon>
        <taxon>Spiruromorpha</taxon>
        <taxon>Filarioidea</taxon>
        <taxon>Setariidae</taxon>
        <taxon>Setaria</taxon>
    </lineage>
</organism>
<dbReference type="AlphaFoldDB" id="A0A915PMQ6"/>
<dbReference type="WBParaSite" id="sdigi.contig27.g2122.t1">
    <property type="protein sequence ID" value="sdigi.contig27.g2122.t1"/>
    <property type="gene ID" value="sdigi.contig27.g2122"/>
</dbReference>
<sequence length="60" mass="6786">MLQRKALRDDSLELGNLYGKMPETDSVVNELWLQSKQRSTFSAGVKLNDIGKDYTLLGQI</sequence>
<reference evidence="2" key="1">
    <citation type="submission" date="2022-11" db="UniProtKB">
        <authorList>
            <consortium name="WormBaseParasite"/>
        </authorList>
    </citation>
    <scope>IDENTIFICATION</scope>
</reference>
<protein>
    <submittedName>
        <fullName evidence="2">Uncharacterized protein</fullName>
    </submittedName>
</protein>
<evidence type="ECO:0000313" key="1">
    <source>
        <dbReference type="Proteomes" id="UP000887581"/>
    </source>
</evidence>